<evidence type="ECO:0000256" key="2">
    <source>
        <dbReference type="SAM" id="Phobius"/>
    </source>
</evidence>
<protein>
    <recommendedName>
        <fullName evidence="3">GAF domain-containing protein</fullName>
    </recommendedName>
</protein>
<name>W4LSQ1_ENTF1</name>
<proteinExistence type="predicted"/>
<sequence length="417" mass="45322">MVGVDITLEQMSAFLANLKIGEHGRAMIIDENGRLVAYPDLNRSFKRVGNQLQPAALDELGDPVLTRAFNRFRIEGEGHRQLEVEGERYISAASSLQSIVGRDWSILTVALEADFVGFVANNNRRALMMSLVIVGLTSLLAALLVVQGLRADRNAQLVLDRQHQLEVQSQAFSELASQAALFDPEDEASLTKLMEIACGAVGVRRVSLWTSKNGGKELVCDDCYDRESEGHTQGVHLARDDLSPVFEVLEKGAELAVRKADDHPTTAELHRSYLHPFGCEALLAVPIIHQGTCVGSIWFEDERRAEDWSPETVTFARAIAAMLALRLTADVRAAEQVTAAPLAAPLAALHQPNGQPNGTSASESRVAPRQAMRNTVLAADRASGFMERLAARGLDQDRIGVQVFAGTTVLVVQLTDG</sequence>
<reference evidence="4 5" key="1">
    <citation type="journal article" date="2014" name="Nature">
        <title>An environmental bacterial taxon with a large and distinct metabolic repertoire.</title>
        <authorList>
            <person name="Wilson M.C."/>
            <person name="Mori T."/>
            <person name="Ruckert C."/>
            <person name="Uria A.R."/>
            <person name="Helf M.J."/>
            <person name="Takada K."/>
            <person name="Gernert C."/>
            <person name="Steffens U.A."/>
            <person name="Heycke N."/>
            <person name="Schmitt S."/>
            <person name="Rinke C."/>
            <person name="Helfrich E.J."/>
            <person name="Brachmann A.O."/>
            <person name="Gurgui C."/>
            <person name="Wakimoto T."/>
            <person name="Kracht M."/>
            <person name="Crusemann M."/>
            <person name="Hentschel U."/>
            <person name="Abe I."/>
            <person name="Matsunaga S."/>
            <person name="Kalinowski J."/>
            <person name="Takeyama H."/>
            <person name="Piel J."/>
        </authorList>
    </citation>
    <scope>NUCLEOTIDE SEQUENCE [LARGE SCALE GENOMIC DNA]</scope>
    <source>
        <strain evidence="5">TSY1</strain>
    </source>
</reference>
<feature type="region of interest" description="Disordered" evidence="1">
    <location>
        <begin position="349"/>
        <end position="369"/>
    </location>
</feature>
<gene>
    <name evidence="4" type="ORF">ETSY1_11170</name>
</gene>
<comment type="caution">
    <text evidence="4">The sequence shown here is derived from an EMBL/GenBank/DDBJ whole genome shotgun (WGS) entry which is preliminary data.</text>
</comment>
<feature type="compositionally biased region" description="Polar residues" evidence="1">
    <location>
        <begin position="352"/>
        <end position="363"/>
    </location>
</feature>
<dbReference type="InterPro" id="IPR029016">
    <property type="entry name" value="GAF-like_dom_sf"/>
</dbReference>
<evidence type="ECO:0000256" key="1">
    <source>
        <dbReference type="SAM" id="MobiDB-lite"/>
    </source>
</evidence>
<evidence type="ECO:0000313" key="5">
    <source>
        <dbReference type="Proteomes" id="UP000019141"/>
    </source>
</evidence>
<keyword evidence="2" id="KW-0812">Transmembrane</keyword>
<feature type="domain" description="GAF" evidence="3">
    <location>
        <begin position="164"/>
        <end position="338"/>
    </location>
</feature>
<dbReference type="HOGENOM" id="CLU_659744_0_0_7"/>
<dbReference type="CDD" id="cd12912">
    <property type="entry name" value="PDC2_MCP_like"/>
    <property type="match status" value="1"/>
</dbReference>
<dbReference type="Gene3D" id="3.30.450.20">
    <property type="entry name" value="PAS domain"/>
    <property type="match status" value="1"/>
</dbReference>
<dbReference type="InterPro" id="IPR003018">
    <property type="entry name" value="GAF"/>
</dbReference>
<dbReference type="EMBL" id="AZHW01000337">
    <property type="protein sequence ID" value="ETX00447.1"/>
    <property type="molecule type" value="Genomic_DNA"/>
</dbReference>
<feature type="non-terminal residue" evidence="4">
    <location>
        <position position="417"/>
    </location>
</feature>
<accession>W4LSQ1</accession>
<dbReference type="SUPFAM" id="SSF55781">
    <property type="entry name" value="GAF domain-like"/>
    <property type="match status" value="1"/>
</dbReference>
<evidence type="ECO:0000313" key="4">
    <source>
        <dbReference type="EMBL" id="ETX00447.1"/>
    </source>
</evidence>
<dbReference type="Gene3D" id="3.30.450.40">
    <property type="match status" value="1"/>
</dbReference>
<keyword evidence="2" id="KW-0472">Membrane</keyword>
<dbReference type="SMART" id="SM00065">
    <property type="entry name" value="GAF"/>
    <property type="match status" value="1"/>
</dbReference>
<keyword evidence="5" id="KW-1185">Reference proteome</keyword>
<dbReference type="AlphaFoldDB" id="W4LSQ1"/>
<evidence type="ECO:0000259" key="3">
    <source>
        <dbReference type="SMART" id="SM00065"/>
    </source>
</evidence>
<organism evidence="4 5">
    <name type="scientific">Entotheonella factor</name>
    <dbReference type="NCBI Taxonomy" id="1429438"/>
    <lineage>
        <taxon>Bacteria</taxon>
        <taxon>Pseudomonadati</taxon>
        <taxon>Nitrospinota/Tectimicrobiota group</taxon>
        <taxon>Candidatus Tectimicrobiota</taxon>
        <taxon>Candidatus Entotheonellia</taxon>
        <taxon>Candidatus Entotheonellales</taxon>
        <taxon>Candidatus Entotheonellaceae</taxon>
        <taxon>Candidatus Entotheonella</taxon>
    </lineage>
</organism>
<dbReference type="Proteomes" id="UP000019141">
    <property type="component" value="Unassembled WGS sequence"/>
</dbReference>
<feature type="transmembrane region" description="Helical" evidence="2">
    <location>
        <begin position="126"/>
        <end position="146"/>
    </location>
</feature>
<keyword evidence="2" id="KW-1133">Transmembrane helix</keyword>
<dbReference type="Pfam" id="PF01590">
    <property type="entry name" value="GAF"/>
    <property type="match status" value="1"/>
</dbReference>